<dbReference type="Pfam" id="PF05667">
    <property type="entry name" value="CCDC22_CC"/>
    <property type="match status" value="1"/>
</dbReference>
<protein>
    <recommendedName>
        <fullName evidence="2">Coiled-coil domain-containing protein 22 homolog</fullName>
    </recommendedName>
</protein>
<evidence type="ECO:0000256" key="1">
    <source>
        <dbReference type="ARBA" id="ARBA00006438"/>
    </source>
</evidence>
<comment type="similarity">
    <text evidence="1">Belongs to the CCDC22 family.</text>
</comment>
<dbReference type="AlphaFoldDB" id="A0AAJ6ZM25"/>
<dbReference type="GO" id="GO:0097602">
    <property type="term" value="F:cullin family protein binding"/>
    <property type="evidence" value="ECO:0007669"/>
    <property type="project" value="TreeGrafter"/>
</dbReference>
<dbReference type="InterPro" id="IPR048348">
    <property type="entry name" value="CCDC22_CC"/>
</dbReference>
<dbReference type="InterPro" id="IPR048349">
    <property type="entry name" value="CCDC22_N"/>
</dbReference>
<dbReference type="GeneID" id="106123512"/>
<gene>
    <name evidence="6" type="primary">LOC106123512</name>
</gene>
<feature type="coiled-coil region" evidence="3">
    <location>
        <begin position="211"/>
        <end position="353"/>
    </location>
</feature>
<feature type="domain" description="CCDC22 coiled-coil" evidence="4">
    <location>
        <begin position="182"/>
        <end position="470"/>
    </location>
</feature>
<evidence type="ECO:0000259" key="4">
    <source>
        <dbReference type="Pfam" id="PF05667"/>
    </source>
</evidence>
<accession>A0AAJ6ZM25</accession>
<organism evidence="6">
    <name type="scientific">Papilio xuthus</name>
    <name type="common">Asian swallowtail butterfly</name>
    <dbReference type="NCBI Taxonomy" id="66420"/>
    <lineage>
        <taxon>Eukaryota</taxon>
        <taxon>Metazoa</taxon>
        <taxon>Ecdysozoa</taxon>
        <taxon>Arthropoda</taxon>
        <taxon>Hexapoda</taxon>
        <taxon>Insecta</taxon>
        <taxon>Pterygota</taxon>
        <taxon>Neoptera</taxon>
        <taxon>Endopterygota</taxon>
        <taxon>Lepidoptera</taxon>
        <taxon>Glossata</taxon>
        <taxon>Ditrysia</taxon>
        <taxon>Papilionoidea</taxon>
        <taxon>Papilionidae</taxon>
        <taxon>Papilioninae</taxon>
        <taxon>Papilio</taxon>
    </lineage>
</organism>
<dbReference type="RefSeq" id="XP_013175349.1">
    <property type="nucleotide sequence ID" value="XM_013319895.1"/>
</dbReference>
<evidence type="ECO:0000313" key="6">
    <source>
        <dbReference type="RefSeq" id="XP_013175349.1"/>
    </source>
</evidence>
<name>A0AAJ6ZM25_PAPXU</name>
<reference evidence="6" key="1">
    <citation type="submission" date="2025-08" db="UniProtKB">
        <authorList>
            <consortium name="RefSeq"/>
        </authorList>
    </citation>
    <scope>IDENTIFICATION</scope>
</reference>
<evidence type="ECO:0000256" key="3">
    <source>
        <dbReference type="SAM" id="Coils"/>
    </source>
</evidence>
<evidence type="ECO:0000259" key="5">
    <source>
        <dbReference type="Pfam" id="PF21674"/>
    </source>
</evidence>
<dbReference type="InterPro" id="IPR008530">
    <property type="entry name" value="CCDC22"/>
</dbReference>
<dbReference type="Proteomes" id="UP000694872">
    <property type="component" value="Unplaced"/>
</dbReference>
<evidence type="ECO:0000256" key="2">
    <source>
        <dbReference type="ARBA" id="ARBA00017553"/>
    </source>
</evidence>
<dbReference type="Pfam" id="PF21674">
    <property type="entry name" value="CCDC22_N"/>
    <property type="match status" value="1"/>
</dbReference>
<keyword evidence="3" id="KW-0175">Coiled coil</keyword>
<feature type="domain" description="CCDC22 N-terminal" evidence="5">
    <location>
        <begin position="1"/>
        <end position="107"/>
    </location>
</feature>
<dbReference type="KEGG" id="pxu:106123512"/>
<dbReference type="GO" id="GO:2000060">
    <property type="term" value="P:positive regulation of ubiquitin-dependent protein catabolic process"/>
    <property type="evidence" value="ECO:0007669"/>
    <property type="project" value="TreeGrafter"/>
</dbReference>
<proteinExistence type="inferred from homology"/>
<dbReference type="PANTHER" id="PTHR15668">
    <property type="entry name" value="JM1 PROTEIN"/>
    <property type="match status" value="1"/>
</dbReference>
<dbReference type="PANTHER" id="PTHR15668:SF4">
    <property type="entry name" value="COILED-COIL DOMAIN-CONTAINING PROTEIN 22"/>
    <property type="match status" value="1"/>
</dbReference>
<sequence>MEEVDSIILHFLRQLKVNFNDDTKSLSDLSVDLIVEAASRCISTINPNVKVPSKLPPGVSQRIEVAAQIASICKDLGYKNDVGYQTFLYYNEAELRQVFMFLIEKLPNEDRHLNTTVPTKKKNVLLQEIANKINEELNTMWIPPCCKPNSNTIGDFIYTEDKFTKPKEISDTEIMEKLQKLSEITKNSTTVKQQETDNIVTKKIVAINKSLKELKETAFVLRQKLDTLESEKNIMDVEYSQATKYCEKAEADLRNVENILRDVGIQDIEDGTIVDKLDKVRKNINALHSKSENLTSKNLGLKVEIDKVKSTTNLSESERSKCKNILLNLKETAKALKDECEKKEELSKQLKMKYEKLKGGNKRHVYTERILEIIGNVEKQNLEIGNILQDTRKIQKEINTLEGQLDRCFSIADETLFKDAKKDDQAKKAYKLLALLHSECNTIVSLVNDTGNLARDIVDLEDNIKAEKSKRTEDILEKIQLDLTKLQKESL</sequence>